<dbReference type="GO" id="GO:0008168">
    <property type="term" value="F:methyltransferase activity"/>
    <property type="evidence" value="ECO:0007669"/>
    <property type="project" value="UniProtKB-KW"/>
</dbReference>
<dbReference type="CDD" id="cd03801">
    <property type="entry name" value="GT4_PimA-like"/>
    <property type="match status" value="1"/>
</dbReference>
<name>A0A8S8E214_CAMCO</name>
<dbReference type="InterPro" id="IPR001296">
    <property type="entry name" value="Glyco_trans_1"/>
</dbReference>
<dbReference type="SUPFAM" id="SSF53335">
    <property type="entry name" value="S-adenosyl-L-methionine-dependent methyltransferases"/>
    <property type="match status" value="1"/>
</dbReference>
<dbReference type="Proteomes" id="UP000328122">
    <property type="component" value="Unassembled WGS sequence"/>
</dbReference>
<dbReference type="InterPro" id="IPR006342">
    <property type="entry name" value="FkbM_mtfrase"/>
</dbReference>
<gene>
    <name evidence="5" type="ORF">CO830_06820</name>
</gene>
<dbReference type="EMBL" id="AACDUM020000007">
    <property type="protein sequence ID" value="EGI5162251.1"/>
    <property type="molecule type" value="Genomic_DNA"/>
</dbReference>
<keyword evidence="5" id="KW-0489">Methyltransferase</keyword>
<evidence type="ECO:0000259" key="2">
    <source>
        <dbReference type="Pfam" id="PF00534"/>
    </source>
</evidence>
<dbReference type="InterPro" id="IPR029063">
    <property type="entry name" value="SAM-dependent_MTases_sf"/>
</dbReference>
<evidence type="ECO:0000259" key="3">
    <source>
        <dbReference type="Pfam" id="PF05050"/>
    </source>
</evidence>
<dbReference type="Pfam" id="PF00534">
    <property type="entry name" value="Glycos_transf_1"/>
    <property type="match status" value="1"/>
</dbReference>
<organism evidence="5 6">
    <name type="scientific">Campylobacter coli</name>
    <dbReference type="NCBI Taxonomy" id="195"/>
    <lineage>
        <taxon>Bacteria</taxon>
        <taxon>Pseudomonadati</taxon>
        <taxon>Campylobacterota</taxon>
        <taxon>Epsilonproteobacteria</taxon>
        <taxon>Campylobacterales</taxon>
        <taxon>Campylobacteraceae</taxon>
        <taxon>Campylobacter</taxon>
    </lineage>
</organism>
<dbReference type="InterPro" id="IPR055259">
    <property type="entry name" value="YkvP/CgeB_Glyco_trans-like"/>
</dbReference>
<dbReference type="PANTHER" id="PTHR12526">
    <property type="entry name" value="GLYCOSYLTRANSFERASE"/>
    <property type="match status" value="1"/>
</dbReference>
<dbReference type="SUPFAM" id="SSF53756">
    <property type="entry name" value="UDP-Glycosyltransferase/glycogen phosphorylase"/>
    <property type="match status" value="1"/>
</dbReference>
<feature type="domain" description="Glycosyl transferase family 1" evidence="2">
    <location>
        <begin position="1337"/>
        <end position="1497"/>
    </location>
</feature>
<dbReference type="Gene3D" id="3.40.50.2000">
    <property type="entry name" value="Glycogen Phosphorylase B"/>
    <property type="match status" value="2"/>
</dbReference>
<evidence type="ECO:0000313" key="5">
    <source>
        <dbReference type="EMBL" id="EGI5162251.1"/>
    </source>
</evidence>
<dbReference type="Gene3D" id="3.40.50.150">
    <property type="entry name" value="Vaccinia Virus protein VP39"/>
    <property type="match status" value="1"/>
</dbReference>
<keyword evidence="1" id="KW-0175">Coiled coil</keyword>
<feature type="domain" description="Spore protein YkvP/CgeB glycosyl transferase-like" evidence="4">
    <location>
        <begin position="660"/>
        <end position="772"/>
    </location>
</feature>
<feature type="coiled-coil region" evidence="1">
    <location>
        <begin position="279"/>
        <end position="327"/>
    </location>
</feature>
<proteinExistence type="predicted"/>
<evidence type="ECO:0000256" key="1">
    <source>
        <dbReference type="SAM" id="Coils"/>
    </source>
</evidence>
<feature type="domain" description="Methyltransferase FkbM" evidence="3">
    <location>
        <begin position="61"/>
        <end position="209"/>
    </location>
</feature>
<dbReference type="PANTHER" id="PTHR12526:SF630">
    <property type="entry name" value="GLYCOSYLTRANSFERASE"/>
    <property type="match status" value="1"/>
</dbReference>
<keyword evidence="5" id="KW-0808">Transferase</keyword>
<dbReference type="NCBIfam" id="TIGR01444">
    <property type="entry name" value="fkbM_fam"/>
    <property type="match status" value="1"/>
</dbReference>
<dbReference type="GO" id="GO:0032259">
    <property type="term" value="P:methylation"/>
    <property type="evidence" value="ECO:0007669"/>
    <property type="project" value="UniProtKB-KW"/>
</dbReference>
<evidence type="ECO:0000313" key="6">
    <source>
        <dbReference type="Proteomes" id="UP000328122"/>
    </source>
</evidence>
<dbReference type="Pfam" id="PF05050">
    <property type="entry name" value="Methyltransf_21"/>
    <property type="match status" value="1"/>
</dbReference>
<sequence>MKEINSDIVLLKCDQVNYKIYLPGKDIDYIQKKIYNELIPYEYEMLQDISERAKKDTIIVDIGSNIGNHSLYLAAHGFDIYAFEANQELCDIFKMSIELNGFKKIKLHEFGLSDKKETAILDNLNPENLGGQSLKIKDSGNITLSPLDDIKFEKDVSVLKIDVEGMETKVLHGAINTIKKYRPFLYIEAINNVEFKKINIILEKLDYVYWNTFNATPTHLYYPKEQLRDKDILSNISYRDTLESYRITQSLNYSKKISSEISKIVEITSKNSTDLYVKINDLESQKEKWNEIELEQNKEISQLQLQKDKLEQDLQFHKEKLDKTSVKYTGMVTRFKKQEILQKKLLTDNKIYQRKVNEVLINFKGMSARSEKYRQEIIFKDNEIKRLENTLSYRIGNRIVNAKNIKNIILLPYHLYMEYKSFKSRQKNKNILKQTNKIKKTIVNSSNTSKQQFINKFDDIKNMKIACIMDEFTYTSFKYECDLLQLSPENWRSEIIAFKPDLLFIESAWQGKDSLWKLKISGFSIELQELIKYCKENSIATVFWSKEDPVHFGTFLPIACSVDFVFTTDIDCIPKYKFHVGHENVYCLPFAAQTKIHNPIEEFDRKDEFNFAGSYYLRYPQRQLDFESLINAIKPYKNITIYDRNFNNPHPHYTFPNCYKDMIIGNLPFDEIIKAYKGYRFGITMNTVKQSQTMFARRAFELIACNTFVVSNFSRALRNFFGDLVISSDDMNELKDKLKLVCEDEIYYKKIKLNALRKVMKEHTYTDRLNFIASVIYKEQFKSKHKFYILIHANSQEEYIQALDVFYSQKENQGLQLLIYNDKKLKFQPNDQCIYFSELEELFNYIKNNKQAYFGMMDIKDYYNENYLLDLTLTLKYSNFNAFGKYSFYSFNDGEIYLENKDCEYKKVKQLFITSSFVKVEYINKGLLAAFLNKEFSYQIENMFATDCFNYCKNGISLTKNQQKYVSSIDKVYSGLSIKDLNISLNFKGVLKEVYETPDLIKMDAKFIYDNIEKPISSKIKFSFDDKSKFIIESKLSSEAHKYFYFKNSFTRETFNMVKNSQFLLQGIFSNEDFKTVFEFQDENYQKISHSINKAGDIQTLAIPKECKFIRFGLRIQGIGKFQIDNLILDFLNPQPFALLSRSKKLVLTKQYPSYDDLYKYGFLHSRIKAYKEKGVLVDVFRLSNTQRYECREFEDIDVMTASNDVLEETLVSGQYDHVLVHFLDKNMWNVLEKFVDKIKITVWIHGAEIQIWQRREFEFERYSEIEIQRQKKLSDQRVKFWTKIFNANYKNMHFTFVSEYFKNESLSDLRVALKSSQYTIIHNPIDTSMFNYLPKSPNDRKKILSIRPFTSRKYANDLSIEAILELSKREFFKDLEFFIAGDGVLFDELINKLNSFKNIIIHRGFLTQKEISNLHKQYGIFLNPTRMDAQGVSRDEAMSSGLVPITNNIAAIPEFVDSECGILVEPENAKALADAIEFLYKNPDEFMKLSANAAKRVRKQCDKNMIISKELDIIL</sequence>
<protein>
    <submittedName>
        <fullName evidence="5">FkbM family methyltransferase</fullName>
    </submittedName>
</protein>
<evidence type="ECO:0000259" key="4">
    <source>
        <dbReference type="Pfam" id="PF13524"/>
    </source>
</evidence>
<accession>A0A8S8E214</accession>
<comment type="caution">
    <text evidence="5">The sequence shown here is derived from an EMBL/GenBank/DDBJ whole genome shotgun (WGS) entry which is preliminary data.</text>
</comment>
<reference evidence="5 6" key="1">
    <citation type="submission" date="2019-12" db="EMBL/GenBank/DDBJ databases">
        <authorList>
            <consortium name="PulseNet: The National Subtyping Network for Foodborne Disease Surveillance"/>
            <person name="Tarr C.L."/>
            <person name="Trees E."/>
            <person name="Katz L.S."/>
            <person name="Carleton-Romer H.A."/>
            <person name="Stroika S."/>
            <person name="Kucerova Z."/>
            <person name="Roache K.F."/>
            <person name="Sabol A.L."/>
            <person name="Besser J."/>
            <person name="Gerner-Smidt P."/>
        </authorList>
    </citation>
    <scope>NUCLEOTIDE SEQUENCE [LARGE SCALE GENOMIC DNA]</scope>
    <source>
        <strain evidence="5 6">PNUSAC002792</strain>
    </source>
</reference>
<dbReference type="Pfam" id="PF13524">
    <property type="entry name" value="Glyco_trans_1_2"/>
    <property type="match status" value="1"/>
</dbReference>
<dbReference type="GO" id="GO:0016757">
    <property type="term" value="F:glycosyltransferase activity"/>
    <property type="evidence" value="ECO:0007669"/>
    <property type="project" value="InterPro"/>
</dbReference>